<evidence type="ECO:0000313" key="2">
    <source>
        <dbReference type="EMBL" id="AWT58004.1"/>
    </source>
</evidence>
<gene>
    <name evidence="1" type="primary">PHB7</name>
</gene>
<accession>A0A2U9Q1F7</accession>
<dbReference type="GO" id="GO:0000772">
    <property type="term" value="F:mating pheromone activity"/>
    <property type="evidence" value="ECO:0007669"/>
    <property type="project" value="InterPro"/>
</dbReference>
<reference evidence="1" key="1">
    <citation type="submission" date="2017-07" db="EMBL/GenBank/DDBJ databases">
        <title>Analysis of Mating System in Lentinula edodes.</title>
        <authorList>
            <person name="Byeong-Suk H."/>
            <person name="Hyeon-Su R."/>
        </authorList>
    </citation>
    <scope>NUCLEOTIDE SEQUENCE</scope>
    <source>
        <strain evidence="1">FMRC8120-3</strain>
        <strain evidence="2">KFRI976-4</strain>
    </source>
</reference>
<dbReference type="Pfam" id="PF08015">
    <property type="entry name" value="Pheromone"/>
    <property type="match status" value="1"/>
</dbReference>
<proteinExistence type="predicted"/>
<dbReference type="EMBL" id="MF620113">
    <property type="protein sequence ID" value="AWT58002.1"/>
    <property type="molecule type" value="Genomic_DNA"/>
</dbReference>
<dbReference type="AlphaFoldDB" id="A0A2U9Q1F7"/>
<dbReference type="EMBL" id="MF620114">
    <property type="protein sequence ID" value="AWT58004.1"/>
    <property type="molecule type" value="Genomic_DNA"/>
</dbReference>
<name>A0A2U9Q1F7_LENED</name>
<dbReference type="InterPro" id="IPR012597">
    <property type="entry name" value="Pheromone"/>
</dbReference>
<evidence type="ECO:0000313" key="1">
    <source>
        <dbReference type="EMBL" id="AWT58002.1"/>
    </source>
</evidence>
<protein>
    <submittedName>
        <fullName evidence="1">Pheromone</fullName>
    </submittedName>
</protein>
<dbReference type="GO" id="GO:0016020">
    <property type="term" value="C:membrane"/>
    <property type="evidence" value="ECO:0007669"/>
    <property type="project" value="InterPro"/>
</dbReference>
<organism evidence="1">
    <name type="scientific">Lentinula edodes</name>
    <name type="common">Shiitake mushroom</name>
    <name type="synonym">Lentinus edodes</name>
    <dbReference type="NCBI Taxonomy" id="5353"/>
    <lineage>
        <taxon>Eukaryota</taxon>
        <taxon>Fungi</taxon>
        <taxon>Dikarya</taxon>
        <taxon>Basidiomycota</taxon>
        <taxon>Agaricomycotina</taxon>
        <taxon>Agaricomycetes</taxon>
        <taxon>Agaricomycetidae</taxon>
        <taxon>Agaricales</taxon>
        <taxon>Marasmiineae</taxon>
        <taxon>Omphalotaceae</taxon>
        <taxon>Lentinula</taxon>
    </lineage>
</organism>
<sequence length="63" mass="6531">MDSFSTLIESSSLVPIDTELDVLRALRIGNASLPEAQHESTSPVPVNSEAIGAGDATAFCVIS</sequence>